<accession>A0A5K1VJD1</accession>
<organism evidence="1 2">
    <name type="scientific">Entamoeba histolytica</name>
    <dbReference type="NCBI Taxonomy" id="5759"/>
    <lineage>
        <taxon>Eukaryota</taxon>
        <taxon>Amoebozoa</taxon>
        <taxon>Evosea</taxon>
        <taxon>Archamoebae</taxon>
        <taxon>Mastigamoebida</taxon>
        <taxon>Entamoebidae</taxon>
        <taxon>Entamoeba</taxon>
    </lineage>
</organism>
<dbReference type="Proteomes" id="UP000078387">
    <property type="component" value="Unassembled WGS sequence"/>
</dbReference>
<dbReference type="VEuPathDB" id="AmoebaDB:EHI7A_036560"/>
<comment type="caution">
    <text evidence="1">The sequence shown here is derived from an EMBL/GenBank/DDBJ whole genome shotgun (WGS) entry which is preliminary data.</text>
</comment>
<dbReference type="VEuPathDB" id="AmoebaDB:KM1_058040"/>
<proteinExistence type="predicted"/>
<protein>
    <recommendedName>
        <fullName evidence="3">RRM domain-containing protein</fullName>
    </recommendedName>
</protein>
<sequence>MNQPQTDTLFFYGLSNWSDIGTVISEFNSIKIQVQAIEMLSPSEGFIKYDSHQKCSEAFQRFNSSSVSARFDFAEPNSIVDYPIAKEMATGQFICCKASLDLSCVPVEHLISTE</sequence>
<dbReference type="VEuPathDB" id="AmoebaDB:EHI8A_023720"/>
<name>A0A5K1VJD1_ENTHI</name>
<evidence type="ECO:0000313" key="2">
    <source>
        <dbReference type="Proteomes" id="UP000078387"/>
    </source>
</evidence>
<dbReference type="OMA" id="YDSPQKC"/>
<evidence type="ECO:0008006" key="3">
    <source>
        <dbReference type="Google" id="ProtNLM"/>
    </source>
</evidence>
<gene>
    <name evidence="1" type="ORF">CL6EHI_135760</name>
</gene>
<dbReference type="VEuPathDB" id="AmoebaDB:EHI5A_049280"/>
<reference evidence="1 2" key="1">
    <citation type="submission" date="2016-05" db="EMBL/GenBank/DDBJ databases">
        <title>First whole genome sequencing of Entamoeba histolytica HM1:IMSS-clone-6.</title>
        <authorList>
            <person name="Mukherjee Avik.K."/>
            <person name="Izumyama S."/>
            <person name="Nakada-Tsukui K."/>
            <person name="Nozaki T."/>
        </authorList>
    </citation>
    <scope>NUCLEOTIDE SEQUENCE [LARGE SCALE GENOMIC DNA]</scope>
    <source>
        <strain evidence="1 2">HM1:IMSS clone 6</strain>
    </source>
</reference>
<dbReference type="EMBL" id="BDEQ01000001">
    <property type="protein sequence ID" value="GAT98186.1"/>
    <property type="molecule type" value="Genomic_DNA"/>
</dbReference>
<dbReference type="VEuPathDB" id="AmoebaDB:EHI_135760"/>
<dbReference type="AlphaFoldDB" id="A0A5K1VJD1"/>
<evidence type="ECO:0000313" key="1">
    <source>
        <dbReference type="EMBL" id="GAT98186.1"/>
    </source>
</evidence>